<dbReference type="Proteomes" id="UP000799778">
    <property type="component" value="Unassembled WGS sequence"/>
</dbReference>
<evidence type="ECO:0000313" key="2">
    <source>
        <dbReference type="EMBL" id="KAF2008337.1"/>
    </source>
</evidence>
<accession>A0A6A5X666</accession>
<organism evidence="2 3">
    <name type="scientific">Aaosphaeria arxii CBS 175.79</name>
    <dbReference type="NCBI Taxonomy" id="1450172"/>
    <lineage>
        <taxon>Eukaryota</taxon>
        <taxon>Fungi</taxon>
        <taxon>Dikarya</taxon>
        <taxon>Ascomycota</taxon>
        <taxon>Pezizomycotina</taxon>
        <taxon>Dothideomycetes</taxon>
        <taxon>Pleosporomycetidae</taxon>
        <taxon>Pleosporales</taxon>
        <taxon>Pleosporales incertae sedis</taxon>
        <taxon>Aaosphaeria</taxon>
    </lineage>
</organism>
<dbReference type="EMBL" id="ML978085">
    <property type="protein sequence ID" value="KAF2008337.1"/>
    <property type="molecule type" value="Genomic_DNA"/>
</dbReference>
<gene>
    <name evidence="2" type="ORF">BU24DRAFT_456370</name>
</gene>
<feature type="region of interest" description="Disordered" evidence="1">
    <location>
        <begin position="45"/>
        <end position="65"/>
    </location>
</feature>
<evidence type="ECO:0000313" key="3">
    <source>
        <dbReference type="Proteomes" id="UP000799778"/>
    </source>
</evidence>
<dbReference type="AlphaFoldDB" id="A0A6A5X666"/>
<protein>
    <submittedName>
        <fullName evidence="2">Uncharacterized protein</fullName>
    </submittedName>
</protein>
<keyword evidence="3" id="KW-1185">Reference proteome</keyword>
<dbReference type="GeneID" id="54288830"/>
<reference evidence="2" key="1">
    <citation type="journal article" date="2020" name="Stud. Mycol.">
        <title>101 Dothideomycetes genomes: a test case for predicting lifestyles and emergence of pathogens.</title>
        <authorList>
            <person name="Haridas S."/>
            <person name="Albert R."/>
            <person name="Binder M."/>
            <person name="Bloem J."/>
            <person name="Labutti K."/>
            <person name="Salamov A."/>
            <person name="Andreopoulos B."/>
            <person name="Baker S."/>
            <person name="Barry K."/>
            <person name="Bills G."/>
            <person name="Bluhm B."/>
            <person name="Cannon C."/>
            <person name="Castanera R."/>
            <person name="Culley D."/>
            <person name="Daum C."/>
            <person name="Ezra D."/>
            <person name="Gonzalez J."/>
            <person name="Henrissat B."/>
            <person name="Kuo A."/>
            <person name="Liang C."/>
            <person name="Lipzen A."/>
            <person name="Lutzoni F."/>
            <person name="Magnuson J."/>
            <person name="Mondo S."/>
            <person name="Nolan M."/>
            <person name="Ohm R."/>
            <person name="Pangilinan J."/>
            <person name="Park H.-J."/>
            <person name="Ramirez L."/>
            <person name="Alfaro M."/>
            <person name="Sun H."/>
            <person name="Tritt A."/>
            <person name="Yoshinaga Y."/>
            <person name="Zwiers L.-H."/>
            <person name="Turgeon B."/>
            <person name="Goodwin S."/>
            <person name="Spatafora J."/>
            <person name="Crous P."/>
            <person name="Grigoriev I."/>
        </authorList>
    </citation>
    <scope>NUCLEOTIDE SEQUENCE</scope>
    <source>
        <strain evidence="2">CBS 175.79</strain>
    </source>
</reference>
<evidence type="ECO:0000256" key="1">
    <source>
        <dbReference type="SAM" id="MobiDB-lite"/>
    </source>
</evidence>
<name>A0A6A5X666_9PLEO</name>
<dbReference type="OrthoDB" id="3662064at2759"/>
<dbReference type="RefSeq" id="XP_033376676.1">
    <property type="nucleotide sequence ID" value="XM_033531433.1"/>
</dbReference>
<proteinExistence type="predicted"/>
<sequence length="141" mass="15994">MNPTYDDLYLQSDMSQNDLFGGVALPTMPGDWNFEWNEETYNNNPYLPLGPAAPAAPPESPQQDQKKINEMIQQLEILNLSIIDLKNTLCKRIEAVEAVMVATQQYASQLVPWSLELHENYKKMLGAIERQGSEPSKRNNP</sequence>